<comment type="caution">
    <text evidence="2">The sequence shown here is derived from an EMBL/GenBank/DDBJ whole genome shotgun (WGS) entry which is preliminary data.</text>
</comment>
<evidence type="ECO:0000256" key="1">
    <source>
        <dbReference type="SAM" id="MobiDB-lite"/>
    </source>
</evidence>
<feature type="compositionally biased region" description="Polar residues" evidence="1">
    <location>
        <begin position="22"/>
        <end position="31"/>
    </location>
</feature>
<organism evidence="2 3">
    <name type="scientific">Bugula neritina</name>
    <name type="common">Brown bryozoan</name>
    <name type="synonym">Sertularia neritina</name>
    <dbReference type="NCBI Taxonomy" id="10212"/>
    <lineage>
        <taxon>Eukaryota</taxon>
        <taxon>Metazoa</taxon>
        <taxon>Spiralia</taxon>
        <taxon>Lophotrochozoa</taxon>
        <taxon>Bryozoa</taxon>
        <taxon>Gymnolaemata</taxon>
        <taxon>Cheilostomatida</taxon>
        <taxon>Flustrina</taxon>
        <taxon>Buguloidea</taxon>
        <taxon>Bugulidae</taxon>
        <taxon>Bugula</taxon>
    </lineage>
</organism>
<sequence>MDIASGYCITDMIKSVIVVPSASSGKRSATAGNDAKTAKSEQSREKCVDKTVSSRSGGSSSATQCKSSLPVKVDDRKKLDNKNLKEASASHFIF</sequence>
<evidence type="ECO:0000313" key="2">
    <source>
        <dbReference type="EMBL" id="KAF6032143.1"/>
    </source>
</evidence>
<evidence type="ECO:0000313" key="3">
    <source>
        <dbReference type="Proteomes" id="UP000593567"/>
    </source>
</evidence>
<dbReference type="AlphaFoldDB" id="A0A7J7K1U2"/>
<feature type="region of interest" description="Disordered" evidence="1">
    <location>
        <begin position="22"/>
        <end position="72"/>
    </location>
</feature>
<dbReference type="EMBL" id="VXIV02001533">
    <property type="protein sequence ID" value="KAF6032143.1"/>
    <property type="molecule type" value="Genomic_DNA"/>
</dbReference>
<feature type="compositionally biased region" description="Basic and acidic residues" evidence="1">
    <location>
        <begin position="36"/>
        <end position="49"/>
    </location>
</feature>
<gene>
    <name evidence="2" type="ORF">EB796_009538</name>
</gene>
<proteinExistence type="predicted"/>
<reference evidence="2" key="1">
    <citation type="submission" date="2020-06" db="EMBL/GenBank/DDBJ databases">
        <title>Draft genome of Bugula neritina, a colonial animal packing powerful symbionts and potential medicines.</title>
        <authorList>
            <person name="Rayko M."/>
        </authorList>
    </citation>
    <scope>NUCLEOTIDE SEQUENCE [LARGE SCALE GENOMIC DNA]</scope>
    <source>
        <strain evidence="2">Kwan_BN1</strain>
    </source>
</reference>
<name>A0A7J7K1U2_BUGNE</name>
<accession>A0A7J7K1U2</accession>
<keyword evidence="3" id="KW-1185">Reference proteome</keyword>
<protein>
    <submittedName>
        <fullName evidence="2">Uncharacterized protein</fullName>
    </submittedName>
</protein>
<dbReference type="Proteomes" id="UP000593567">
    <property type="component" value="Unassembled WGS sequence"/>
</dbReference>